<dbReference type="EMBL" id="JARBJD010000469">
    <property type="protein sequence ID" value="KAK2941744.1"/>
    <property type="molecule type" value="Genomic_DNA"/>
</dbReference>
<evidence type="ECO:0000313" key="1">
    <source>
        <dbReference type="EMBL" id="KAK2941744.1"/>
    </source>
</evidence>
<name>A0ABQ9WQI7_9EUKA</name>
<evidence type="ECO:0000313" key="2">
    <source>
        <dbReference type="Proteomes" id="UP001281761"/>
    </source>
</evidence>
<proteinExistence type="predicted"/>
<reference evidence="1 2" key="1">
    <citation type="journal article" date="2022" name="bioRxiv">
        <title>Genomics of Preaxostyla Flagellates Illuminates Evolutionary Transitions and the Path Towards Mitochondrial Loss.</title>
        <authorList>
            <person name="Novak L.V.F."/>
            <person name="Treitli S.C."/>
            <person name="Pyrih J."/>
            <person name="Halakuc P."/>
            <person name="Pipaliya S.V."/>
            <person name="Vacek V."/>
            <person name="Brzon O."/>
            <person name="Soukal P."/>
            <person name="Eme L."/>
            <person name="Dacks J.B."/>
            <person name="Karnkowska A."/>
            <person name="Elias M."/>
            <person name="Hampl V."/>
        </authorList>
    </citation>
    <scope>NUCLEOTIDE SEQUENCE [LARGE SCALE GENOMIC DNA]</scope>
    <source>
        <strain evidence="1">NAU3</strain>
        <tissue evidence="1">Gut</tissue>
    </source>
</reference>
<gene>
    <name evidence="1" type="ORF">BLNAU_23345</name>
</gene>
<comment type="caution">
    <text evidence="1">The sequence shown here is derived from an EMBL/GenBank/DDBJ whole genome shotgun (WGS) entry which is preliminary data.</text>
</comment>
<dbReference type="Proteomes" id="UP001281761">
    <property type="component" value="Unassembled WGS sequence"/>
</dbReference>
<organism evidence="1 2">
    <name type="scientific">Blattamonas nauphoetae</name>
    <dbReference type="NCBI Taxonomy" id="2049346"/>
    <lineage>
        <taxon>Eukaryota</taxon>
        <taxon>Metamonada</taxon>
        <taxon>Preaxostyla</taxon>
        <taxon>Oxymonadida</taxon>
        <taxon>Blattamonas</taxon>
    </lineage>
</organism>
<accession>A0ABQ9WQI7</accession>
<protein>
    <submittedName>
        <fullName evidence="1">Uncharacterized protein</fullName>
    </submittedName>
</protein>
<sequence>MKRCSAVISNETSINHQSEIRRTHSPLVLVRGNAKAGREGGALHVICSSSIGPSAQTTYAIFEDCESGSGKGITHPTTFLQDKGLWMFVSLIPLNKMESVHFRNGMLNKISNGIHPNYLDLGMMSNKEVSLPYLPVVRLDEQVRLGRGTISVFEGGIAVSFGKISQNTVSFSGCSCDDANAGSVIHITRPFFMENQIVLEGVTITSPSSTHKYQVFISCPSAAAHVKASWSSFVPPVPTIPLQLHSNFWCEDSADTSKSSCMAYHVYPFTSGTVHVSDGCEDHVLCGSGRAVCVDLGWNESVEGDEDSNAEESVCFDCCADLTRLGVDSQSSF</sequence>
<keyword evidence="2" id="KW-1185">Reference proteome</keyword>